<reference evidence="1" key="1">
    <citation type="journal article" date="2023" name="Insect Mol. Biol.">
        <title>Genome sequencing provides insights into the evolution of gene families encoding plant cell wall-degrading enzymes in longhorned beetles.</title>
        <authorList>
            <person name="Shin N.R."/>
            <person name="Okamura Y."/>
            <person name="Kirsch R."/>
            <person name="Pauchet Y."/>
        </authorList>
    </citation>
    <scope>NUCLEOTIDE SEQUENCE</scope>
    <source>
        <strain evidence="1">RBIC_L_NR</strain>
    </source>
</reference>
<dbReference type="InterPro" id="IPR012337">
    <property type="entry name" value="RNaseH-like_sf"/>
</dbReference>
<dbReference type="AlphaFoldDB" id="A0AAV8ZTQ6"/>
<dbReference type="GO" id="GO:0005634">
    <property type="term" value="C:nucleus"/>
    <property type="evidence" value="ECO:0007669"/>
    <property type="project" value="TreeGrafter"/>
</dbReference>
<accession>A0AAV8ZTQ6</accession>
<name>A0AAV8ZTQ6_9CUCU</name>
<dbReference type="PANTHER" id="PTHR46169:SF15">
    <property type="entry name" value="INNER CENTROMERE PROTEIN A-LIKE ISOFORM X1-RELATED"/>
    <property type="match status" value="1"/>
</dbReference>
<dbReference type="GO" id="GO:0006357">
    <property type="term" value="P:regulation of transcription by RNA polymerase II"/>
    <property type="evidence" value="ECO:0007669"/>
    <property type="project" value="TreeGrafter"/>
</dbReference>
<dbReference type="PANTHER" id="PTHR46169">
    <property type="entry name" value="DNA REPLICATION-RELATED ELEMENT FACTOR, ISOFORM A"/>
    <property type="match status" value="1"/>
</dbReference>
<gene>
    <name evidence="1" type="ORF">NQ314_001867</name>
</gene>
<sequence length="114" mass="12974">MNLPILKLKQDVSTRWNSCLIMLERLLKIKDALCVVVSQLPKVPDFLNADEWIILHDCVKILKPAEDMTKILSAEKYPTISLVIPLYRGFQSALRNVRADTEVGKILKTKLLDA</sequence>
<dbReference type="InterPro" id="IPR052717">
    <property type="entry name" value="Vacuolar_transposase_reg"/>
</dbReference>
<proteinExistence type="predicted"/>
<keyword evidence="2" id="KW-1185">Reference proteome</keyword>
<dbReference type="EMBL" id="JANEYF010000579">
    <property type="protein sequence ID" value="KAJ8969196.1"/>
    <property type="molecule type" value="Genomic_DNA"/>
</dbReference>
<dbReference type="SUPFAM" id="SSF53098">
    <property type="entry name" value="Ribonuclease H-like"/>
    <property type="match status" value="1"/>
</dbReference>
<evidence type="ECO:0000313" key="1">
    <source>
        <dbReference type="EMBL" id="KAJ8969196.1"/>
    </source>
</evidence>
<protein>
    <submittedName>
        <fullName evidence="1">Uncharacterized protein</fullName>
    </submittedName>
</protein>
<dbReference type="Proteomes" id="UP001162156">
    <property type="component" value="Unassembled WGS sequence"/>
</dbReference>
<evidence type="ECO:0000313" key="2">
    <source>
        <dbReference type="Proteomes" id="UP001162156"/>
    </source>
</evidence>
<organism evidence="1 2">
    <name type="scientific">Rhamnusium bicolor</name>
    <dbReference type="NCBI Taxonomy" id="1586634"/>
    <lineage>
        <taxon>Eukaryota</taxon>
        <taxon>Metazoa</taxon>
        <taxon>Ecdysozoa</taxon>
        <taxon>Arthropoda</taxon>
        <taxon>Hexapoda</taxon>
        <taxon>Insecta</taxon>
        <taxon>Pterygota</taxon>
        <taxon>Neoptera</taxon>
        <taxon>Endopterygota</taxon>
        <taxon>Coleoptera</taxon>
        <taxon>Polyphaga</taxon>
        <taxon>Cucujiformia</taxon>
        <taxon>Chrysomeloidea</taxon>
        <taxon>Cerambycidae</taxon>
        <taxon>Lepturinae</taxon>
        <taxon>Rhagiini</taxon>
        <taxon>Rhamnusium</taxon>
    </lineage>
</organism>
<comment type="caution">
    <text evidence="1">The sequence shown here is derived from an EMBL/GenBank/DDBJ whole genome shotgun (WGS) entry which is preliminary data.</text>
</comment>